<gene>
    <name evidence="6" type="ordered locus">EbC_27810</name>
</gene>
<dbReference type="PROSITE" id="PS50931">
    <property type="entry name" value="HTH_LYSR"/>
    <property type="match status" value="1"/>
</dbReference>
<dbReference type="InterPro" id="IPR036390">
    <property type="entry name" value="WH_DNA-bd_sf"/>
</dbReference>
<protein>
    <submittedName>
        <fullName evidence="6">Transcriptional regulator, LysR family</fullName>
    </submittedName>
</protein>
<keyword evidence="7" id="KW-1185">Reference proteome</keyword>
<dbReference type="Pfam" id="PF00126">
    <property type="entry name" value="HTH_1"/>
    <property type="match status" value="1"/>
</dbReference>
<name>D8MU05_ERWBE</name>
<sequence length="302" mass="33398">MLENLKLFLMILEKGSLSAAGRELGLSPASVSERLMMLESYYKATFLTRTTRSLSLTDEGRMFAEGARRLLAEADELESRIRSGTQKISGPIKITAPVDLGQTRVVPILDRFLVQHPAVTIDLNLTDSFVDLASQGIDFAIRYGKFSNSTLKARAIGDNRRLVCGSPEYLQRRGTPLHPDDLNQHDCIMMRFMQGIDRVWSFQVDGAPYAVSVNGQRTTNNGQLIKQWALQGQGLCKKSIWDVEADLVAGRLVEVLADYALPPTALHIVYPPSRVQPRRVTKLIDVIAEELAMAPAADASVT</sequence>
<accession>D8MU05</accession>
<dbReference type="HOGENOM" id="CLU_039613_16_4_6"/>
<feature type="domain" description="HTH lysR-type" evidence="5">
    <location>
        <begin position="1"/>
        <end position="57"/>
    </location>
</feature>
<dbReference type="Proteomes" id="UP000008793">
    <property type="component" value="Chromosome"/>
</dbReference>
<keyword evidence="3" id="KW-0238">DNA-binding</keyword>
<dbReference type="AlphaFoldDB" id="D8MU05"/>
<dbReference type="PANTHER" id="PTHR30537:SF5">
    <property type="entry name" value="HTH-TYPE TRANSCRIPTIONAL ACTIVATOR TTDR-RELATED"/>
    <property type="match status" value="1"/>
</dbReference>
<evidence type="ECO:0000256" key="3">
    <source>
        <dbReference type="ARBA" id="ARBA00023125"/>
    </source>
</evidence>
<dbReference type="RefSeq" id="WP_013202798.1">
    <property type="nucleotide sequence ID" value="NC_014306.1"/>
</dbReference>
<dbReference type="FunFam" id="3.40.190.290:FF:000001">
    <property type="entry name" value="Transcriptional regulator, LysR family"/>
    <property type="match status" value="1"/>
</dbReference>
<dbReference type="KEGG" id="ebi:EbC_27810"/>
<keyword evidence="4" id="KW-0804">Transcription</keyword>
<dbReference type="PANTHER" id="PTHR30537">
    <property type="entry name" value="HTH-TYPE TRANSCRIPTIONAL REGULATOR"/>
    <property type="match status" value="1"/>
</dbReference>
<dbReference type="GO" id="GO:0003677">
    <property type="term" value="F:DNA binding"/>
    <property type="evidence" value="ECO:0007669"/>
    <property type="project" value="UniProtKB-KW"/>
</dbReference>
<dbReference type="SUPFAM" id="SSF46785">
    <property type="entry name" value="Winged helix' DNA-binding domain"/>
    <property type="match status" value="1"/>
</dbReference>
<comment type="similarity">
    <text evidence="1">Belongs to the LysR transcriptional regulatory family.</text>
</comment>
<dbReference type="InterPro" id="IPR000847">
    <property type="entry name" value="LysR_HTH_N"/>
</dbReference>
<reference evidence="6 7" key="1">
    <citation type="journal article" date="2010" name="BMC Genomics">
        <title>Genome comparison of the epiphytic bacteria Erwinia billingiae and E. tasmaniensis with the pear pathogen E. pyrifoliae.</title>
        <authorList>
            <person name="Kube M."/>
            <person name="Migdoll A.M."/>
            <person name="Gehring I."/>
            <person name="Heitmann K."/>
            <person name="Mayer Y."/>
            <person name="Kuhl H."/>
            <person name="Knaust F."/>
            <person name="Geider K."/>
            <person name="Reinhardt R."/>
        </authorList>
    </citation>
    <scope>NUCLEOTIDE SEQUENCE [LARGE SCALE GENOMIC DNA]</scope>
    <source>
        <strain evidence="6 7">Eb661</strain>
    </source>
</reference>
<evidence type="ECO:0000256" key="4">
    <source>
        <dbReference type="ARBA" id="ARBA00023163"/>
    </source>
</evidence>
<dbReference type="SUPFAM" id="SSF53850">
    <property type="entry name" value="Periplasmic binding protein-like II"/>
    <property type="match status" value="1"/>
</dbReference>
<keyword evidence="2" id="KW-0805">Transcription regulation</keyword>
<organism evidence="7">
    <name type="scientific">Erwinia billingiae (strain Eb661)</name>
    <dbReference type="NCBI Taxonomy" id="634500"/>
    <lineage>
        <taxon>Bacteria</taxon>
        <taxon>Pseudomonadati</taxon>
        <taxon>Pseudomonadota</taxon>
        <taxon>Gammaproteobacteria</taxon>
        <taxon>Enterobacterales</taxon>
        <taxon>Erwiniaceae</taxon>
        <taxon>Erwinia</taxon>
    </lineage>
</organism>
<dbReference type="GO" id="GO:0003700">
    <property type="term" value="F:DNA-binding transcription factor activity"/>
    <property type="evidence" value="ECO:0007669"/>
    <property type="project" value="InterPro"/>
</dbReference>
<evidence type="ECO:0000256" key="2">
    <source>
        <dbReference type="ARBA" id="ARBA00023015"/>
    </source>
</evidence>
<evidence type="ECO:0000256" key="1">
    <source>
        <dbReference type="ARBA" id="ARBA00009437"/>
    </source>
</evidence>
<proteinExistence type="inferred from homology"/>
<dbReference type="InterPro" id="IPR005119">
    <property type="entry name" value="LysR_subst-bd"/>
</dbReference>
<dbReference type="Pfam" id="PF03466">
    <property type="entry name" value="LysR_substrate"/>
    <property type="match status" value="1"/>
</dbReference>
<dbReference type="Gene3D" id="1.10.10.10">
    <property type="entry name" value="Winged helix-like DNA-binding domain superfamily/Winged helix DNA-binding domain"/>
    <property type="match status" value="1"/>
</dbReference>
<evidence type="ECO:0000313" key="6">
    <source>
        <dbReference type="EMBL" id="CAX60312.1"/>
    </source>
</evidence>
<dbReference type="STRING" id="634500.EbC_27810"/>
<dbReference type="InterPro" id="IPR058163">
    <property type="entry name" value="LysR-type_TF_proteobact-type"/>
</dbReference>
<dbReference type="eggNOG" id="COG0583">
    <property type="taxonomic scope" value="Bacteria"/>
</dbReference>
<evidence type="ECO:0000259" key="5">
    <source>
        <dbReference type="PROSITE" id="PS50931"/>
    </source>
</evidence>
<dbReference type="Gene3D" id="3.40.190.290">
    <property type="match status" value="1"/>
</dbReference>
<evidence type="ECO:0000313" key="7">
    <source>
        <dbReference type="Proteomes" id="UP000008793"/>
    </source>
</evidence>
<dbReference type="CDD" id="cd08422">
    <property type="entry name" value="PBP2_CrgA_like"/>
    <property type="match status" value="1"/>
</dbReference>
<dbReference type="GeneID" id="90512760"/>
<dbReference type="EMBL" id="FP236843">
    <property type="protein sequence ID" value="CAX60312.1"/>
    <property type="molecule type" value="Genomic_DNA"/>
</dbReference>
<dbReference type="InterPro" id="IPR036388">
    <property type="entry name" value="WH-like_DNA-bd_sf"/>
</dbReference>